<dbReference type="PANTHER" id="PTHR45138:SF9">
    <property type="entry name" value="DIGUANYLATE CYCLASE DGCM-RELATED"/>
    <property type="match status" value="1"/>
</dbReference>
<feature type="transmembrane region" description="Helical" evidence="3">
    <location>
        <begin position="199"/>
        <end position="217"/>
    </location>
</feature>
<dbReference type="InterPro" id="IPR043128">
    <property type="entry name" value="Rev_trsase/Diguanyl_cyclase"/>
</dbReference>
<comment type="catalytic activity">
    <reaction evidence="2">
        <text>2 GTP = 3',3'-c-di-GMP + 2 diphosphate</text>
        <dbReference type="Rhea" id="RHEA:24898"/>
        <dbReference type="ChEBI" id="CHEBI:33019"/>
        <dbReference type="ChEBI" id="CHEBI:37565"/>
        <dbReference type="ChEBI" id="CHEBI:58805"/>
        <dbReference type="EC" id="2.7.7.65"/>
    </reaction>
</comment>
<dbReference type="SUPFAM" id="SSF55073">
    <property type="entry name" value="Nucleotide cyclase"/>
    <property type="match status" value="1"/>
</dbReference>
<dbReference type="InterPro" id="IPR050469">
    <property type="entry name" value="Diguanylate_Cyclase"/>
</dbReference>
<dbReference type="SMART" id="SM00267">
    <property type="entry name" value="GGDEF"/>
    <property type="match status" value="1"/>
</dbReference>
<reference evidence="5 6" key="1">
    <citation type="submission" date="2023-07" db="EMBL/GenBank/DDBJ databases">
        <title>Sorghum-associated microbial communities from plants grown in Nebraska, USA.</title>
        <authorList>
            <person name="Schachtman D."/>
        </authorList>
    </citation>
    <scope>NUCLEOTIDE SEQUENCE [LARGE SCALE GENOMIC DNA]</scope>
    <source>
        <strain evidence="5 6">BE313</strain>
    </source>
</reference>
<feature type="transmembrane region" description="Helical" evidence="3">
    <location>
        <begin position="54"/>
        <end position="76"/>
    </location>
</feature>
<dbReference type="CDD" id="cd01949">
    <property type="entry name" value="GGDEF"/>
    <property type="match status" value="1"/>
</dbReference>
<evidence type="ECO:0000256" key="3">
    <source>
        <dbReference type="SAM" id="Phobius"/>
    </source>
</evidence>
<feature type="transmembrane region" description="Helical" evidence="3">
    <location>
        <begin position="252"/>
        <end position="274"/>
    </location>
</feature>
<evidence type="ECO:0000259" key="4">
    <source>
        <dbReference type="PROSITE" id="PS50887"/>
    </source>
</evidence>
<dbReference type="NCBIfam" id="TIGR00254">
    <property type="entry name" value="GGDEF"/>
    <property type="match status" value="1"/>
</dbReference>
<dbReference type="InterPro" id="IPR029787">
    <property type="entry name" value="Nucleotide_cyclase"/>
</dbReference>
<name>A0ABU2C759_9BURK</name>
<proteinExistence type="predicted"/>
<evidence type="ECO:0000256" key="2">
    <source>
        <dbReference type="ARBA" id="ARBA00034247"/>
    </source>
</evidence>
<dbReference type="PROSITE" id="PS50887">
    <property type="entry name" value="GGDEF"/>
    <property type="match status" value="1"/>
</dbReference>
<feature type="transmembrane region" description="Helical" evidence="3">
    <location>
        <begin position="120"/>
        <end position="140"/>
    </location>
</feature>
<keyword evidence="3" id="KW-0812">Transmembrane</keyword>
<dbReference type="EMBL" id="JAVDXT010000002">
    <property type="protein sequence ID" value="MDR7377171.1"/>
    <property type="molecule type" value="Genomic_DNA"/>
</dbReference>
<dbReference type="Gene3D" id="3.30.70.270">
    <property type="match status" value="1"/>
</dbReference>
<evidence type="ECO:0000313" key="5">
    <source>
        <dbReference type="EMBL" id="MDR7377171.1"/>
    </source>
</evidence>
<keyword evidence="3" id="KW-0472">Membrane</keyword>
<keyword evidence="3" id="KW-1133">Transmembrane helix</keyword>
<protein>
    <recommendedName>
        <fullName evidence="1">diguanylate cyclase</fullName>
        <ecNumber evidence="1">2.7.7.65</ecNumber>
    </recommendedName>
</protein>
<dbReference type="Pfam" id="PF17158">
    <property type="entry name" value="MASE4"/>
    <property type="match status" value="1"/>
</dbReference>
<dbReference type="Proteomes" id="UP001180487">
    <property type="component" value="Unassembled WGS sequence"/>
</dbReference>
<organism evidence="5 6">
    <name type="scientific">Rhodoferax ferrireducens</name>
    <dbReference type="NCBI Taxonomy" id="192843"/>
    <lineage>
        <taxon>Bacteria</taxon>
        <taxon>Pseudomonadati</taxon>
        <taxon>Pseudomonadota</taxon>
        <taxon>Betaproteobacteria</taxon>
        <taxon>Burkholderiales</taxon>
        <taxon>Comamonadaceae</taxon>
        <taxon>Rhodoferax</taxon>
    </lineage>
</organism>
<accession>A0ABU2C759</accession>
<gene>
    <name evidence="5" type="ORF">J2X19_001850</name>
</gene>
<keyword evidence="6" id="KW-1185">Reference proteome</keyword>
<feature type="transmembrane region" description="Helical" evidence="3">
    <location>
        <begin position="21"/>
        <end position="42"/>
    </location>
</feature>
<dbReference type="EC" id="2.7.7.65" evidence="1"/>
<evidence type="ECO:0000256" key="1">
    <source>
        <dbReference type="ARBA" id="ARBA00012528"/>
    </source>
</evidence>
<feature type="transmembrane region" description="Helical" evidence="3">
    <location>
        <begin position="88"/>
        <end position="108"/>
    </location>
</feature>
<dbReference type="PANTHER" id="PTHR45138">
    <property type="entry name" value="REGULATORY COMPONENTS OF SENSORY TRANSDUCTION SYSTEM"/>
    <property type="match status" value="1"/>
</dbReference>
<feature type="domain" description="GGDEF" evidence="4">
    <location>
        <begin position="324"/>
        <end position="459"/>
    </location>
</feature>
<dbReference type="RefSeq" id="WP_310372729.1">
    <property type="nucleotide sequence ID" value="NZ_JAVDXT010000002.1"/>
</dbReference>
<dbReference type="InterPro" id="IPR033424">
    <property type="entry name" value="MASE4"/>
</dbReference>
<comment type="caution">
    <text evidence="5">The sequence shown here is derived from an EMBL/GenBank/DDBJ whole genome shotgun (WGS) entry which is preliminary data.</text>
</comment>
<evidence type="ECO:0000313" key="6">
    <source>
        <dbReference type="Proteomes" id="UP001180487"/>
    </source>
</evidence>
<dbReference type="Pfam" id="PF00990">
    <property type="entry name" value="GGDEF"/>
    <property type="match status" value="1"/>
</dbReference>
<sequence>MPFNSMPEALHNTLATGPQKSLAALLALIVVLATLLAVPYAGLPLPVVQPFLPIFAATVTLTESLTAYLLLVQFMVTRQFFLVPLAGGYAYVALMASIQLLVFPGVFAPTGLLGANTQSAVWLWVFWHGGFAVLLGLAILAKNASWHAELSRRITAWQGLLVFLLVPLVALALAFLAIRLEVLPVLISGKSFSSLSHSAVGWVVWGLNAAAVLLILLTRSRREVTSLFLFIALLAALANVSLTLLSSARYSLGWYAARLLSIVSSTSLLTALILQITRLYQELAVSHESLLITSARDKLTGLHNRGSFDEAAKKEWPRAHRSAEPLSVVLVDIDHFKLYNDHFGHLQGDTCLRSVAQALAGSVKRPADMVARYGGEEFVLLLPNTPQEQALRVAEKARLAVAALYIPTKFADKNVSISAGCATWHAQANYQNFQELLHDADRALYKAKENGRNQVRAVG</sequence>
<feature type="transmembrane region" description="Helical" evidence="3">
    <location>
        <begin position="160"/>
        <end position="179"/>
    </location>
</feature>
<dbReference type="InterPro" id="IPR000160">
    <property type="entry name" value="GGDEF_dom"/>
</dbReference>
<feature type="transmembrane region" description="Helical" evidence="3">
    <location>
        <begin position="224"/>
        <end position="246"/>
    </location>
</feature>